<dbReference type="InterPro" id="IPR001357">
    <property type="entry name" value="BRCT_dom"/>
</dbReference>
<dbReference type="GO" id="GO:0005634">
    <property type="term" value="C:nucleus"/>
    <property type="evidence" value="ECO:0007669"/>
    <property type="project" value="UniProtKB-SubCell"/>
</dbReference>
<evidence type="ECO:0000313" key="6">
    <source>
        <dbReference type="EMBL" id="KAF9791152.1"/>
    </source>
</evidence>
<comment type="caution">
    <text evidence="6">The sequence shown here is derived from an EMBL/GenBank/DDBJ whole genome shotgun (WGS) entry which is preliminary data.</text>
</comment>
<accession>A0A9P6LBW7</accession>
<proteinExistence type="predicted"/>
<dbReference type="GO" id="GO:0042393">
    <property type="term" value="F:histone binding"/>
    <property type="evidence" value="ECO:0007669"/>
    <property type="project" value="TreeGrafter"/>
</dbReference>
<evidence type="ECO:0000256" key="1">
    <source>
        <dbReference type="ARBA" id="ARBA00004123"/>
    </source>
</evidence>
<dbReference type="InterPro" id="IPR047250">
    <property type="entry name" value="BRCT_p53bp1-like_rpt2"/>
</dbReference>
<keyword evidence="2" id="KW-0227">DNA damage</keyword>
<evidence type="ECO:0000256" key="3">
    <source>
        <dbReference type="ARBA" id="ARBA00023242"/>
    </source>
</evidence>
<dbReference type="Pfam" id="PF00533">
    <property type="entry name" value="BRCT"/>
    <property type="match status" value="1"/>
</dbReference>
<dbReference type="Gene3D" id="2.30.30.140">
    <property type="match status" value="1"/>
</dbReference>
<keyword evidence="7" id="KW-1185">Reference proteome</keyword>
<dbReference type="InterPro" id="IPR047252">
    <property type="entry name" value="TP53BP1-like"/>
</dbReference>
<reference evidence="6" key="2">
    <citation type="submission" date="2020-11" db="EMBL/GenBank/DDBJ databases">
        <authorList>
            <consortium name="DOE Joint Genome Institute"/>
            <person name="Kuo A."/>
            <person name="Miyauchi S."/>
            <person name="Kiss E."/>
            <person name="Drula E."/>
            <person name="Kohler A."/>
            <person name="Sanchez-Garcia M."/>
            <person name="Andreopoulos B."/>
            <person name="Barry K.W."/>
            <person name="Bonito G."/>
            <person name="Buee M."/>
            <person name="Carver A."/>
            <person name="Chen C."/>
            <person name="Cichocki N."/>
            <person name="Clum A."/>
            <person name="Culley D."/>
            <person name="Crous P.W."/>
            <person name="Fauchery L."/>
            <person name="Girlanda M."/>
            <person name="Hayes R."/>
            <person name="Keri Z."/>
            <person name="Labutti K."/>
            <person name="Lipzen A."/>
            <person name="Lombard V."/>
            <person name="Magnuson J."/>
            <person name="Maillard F."/>
            <person name="Morin E."/>
            <person name="Murat C."/>
            <person name="Nolan M."/>
            <person name="Ohm R."/>
            <person name="Pangilinan J."/>
            <person name="Pereira M."/>
            <person name="Perotto S."/>
            <person name="Peter M."/>
            <person name="Riley R."/>
            <person name="Sitrit Y."/>
            <person name="Stielow B."/>
            <person name="Szollosi G."/>
            <person name="Zifcakova L."/>
            <person name="Stursova M."/>
            <person name="Spatafora J.W."/>
            <person name="Tedersoo L."/>
            <person name="Vaario L.-M."/>
            <person name="Yamada A."/>
            <person name="Yan M."/>
            <person name="Wang P."/>
            <person name="Xu J."/>
            <person name="Bruns T."/>
            <person name="Baldrian P."/>
            <person name="Vilgalys R."/>
            <person name="Henrissat B."/>
            <person name="Grigoriev I.V."/>
            <person name="Hibbett D."/>
            <person name="Nagy L.G."/>
            <person name="Martin F.M."/>
        </authorList>
    </citation>
    <scope>NUCLEOTIDE SEQUENCE</scope>
    <source>
        <strain evidence="6">UH-Tt-Lm1</strain>
    </source>
</reference>
<dbReference type="InterPro" id="IPR036420">
    <property type="entry name" value="BRCT_dom_sf"/>
</dbReference>
<dbReference type="SUPFAM" id="SSF52113">
    <property type="entry name" value="BRCT domain"/>
    <property type="match status" value="1"/>
</dbReference>
<comment type="subcellular location">
    <subcellularLocation>
        <location evidence="1">Nucleus</location>
    </subcellularLocation>
</comment>
<protein>
    <recommendedName>
        <fullName evidence="5">BRCT domain-containing protein</fullName>
    </recommendedName>
</protein>
<name>A0A9P6LBW7_9AGAM</name>
<feature type="domain" description="BRCT" evidence="5">
    <location>
        <begin position="193"/>
        <end position="313"/>
    </location>
</feature>
<keyword evidence="3" id="KW-0539">Nucleus</keyword>
<feature type="compositionally biased region" description="Polar residues" evidence="4">
    <location>
        <begin position="18"/>
        <end position="28"/>
    </location>
</feature>
<dbReference type="Gene3D" id="3.40.50.10190">
    <property type="entry name" value="BRCT domain"/>
    <property type="match status" value="1"/>
</dbReference>
<dbReference type="CDD" id="cd17745">
    <property type="entry name" value="BRCT_p53bp1_rpt1"/>
    <property type="match status" value="1"/>
</dbReference>
<dbReference type="OrthoDB" id="129353at2759"/>
<feature type="region of interest" description="Disordered" evidence="4">
    <location>
        <begin position="1"/>
        <end position="39"/>
    </location>
</feature>
<evidence type="ECO:0000256" key="2">
    <source>
        <dbReference type="ARBA" id="ARBA00022763"/>
    </source>
</evidence>
<dbReference type="CDD" id="cd17724">
    <property type="entry name" value="BRCT_p53bp1_rpt2"/>
    <property type="match status" value="1"/>
</dbReference>
<dbReference type="AlphaFoldDB" id="A0A9P6LBW7"/>
<feature type="domain" description="BRCT" evidence="5">
    <location>
        <begin position="389"/>
        <end position="464"/>
    </location>
</feature>
<evidence type="ECO:0000259" key="5">
    <source>
        <dbReference type="PROSITE" id="PS50172"/>
    </source>
</evidence>
<dbReference type="SUPFAM" id="SSF63748">
    <property type="entry name" value="Tudor/PWWP/MBT"/>
    <property type="match status" value="1"/>
</dbReference>
<dbReference type="PANTHER" id="PTHR15321">
    <property type="entry name" value="TUMOR SUPPRESSOR P53-BINDING PROTEIN 1"/>
    <property type="match status" value="1"/>
</dbReference>
<gene>
    <name evidence="6" type="ORF">BJ322DRAFT_1000042</name>
</gene>
<evidence type="ECO:0000313" key="7">
    <source>
        <dbReference type="Proteomes" id="UP000736335"/>
    </source>
</evidence>
<dbReference type="Proteomes" id="UP000736335">
    <property type="component" value="Unassembled WGS sequence"/>
</dbReference>
<dbReference type="PROSITE" id="PS50172">
    <property type="entry name" value="BRCT"/>
    <property type="match status" value="2"/>
</dbReference>
<organism evidence="6 7">
    <name type="scientific">Thelephora terrestris</name>
    <dbReference type="NCBI Taxonomy" id="56493"/>
    <lineage>
        <taxon>Eukaryota</taxon>
        <taxon>Fungi</taxon>
        <taxon>Dikarya</taxon>
        <taxon>Basidiomycota</taxon>
        <taxon>Agaricomycotina</taxon>
        <taxon>Agaricomycetes</taxon>
        <taxon>Thelephorales</taxon>
        <taxon>Thelephoraceae</taxon>
        <taxon>Thelephora</taxon>
    </lineage>
</organism>
<reference evidence="6" key="1">
    <citation type="journal article" date="2020" name="Nat. Commun.">
        <title>Large-scale genome sequencing of mycorrhizal fungi provides insights into the early evolution of symbiotic traits.</title>
        <authorList>
            <person name="Miyauchi S."/>
            <person name="Kiss E."/>
            <person name="Kuo A."/>
            <person name="Drula E."/>
            <person name="Kohler A."/>
            <person name="Sanchez-Garcia M."/>
            <person name="Morin E."/>
            <person name="Andreopoulos B."/>
            <person name="Barry K.W."/>
            <person name="Bonito G."/>
            <person name="Buee M."/>
            <person name="Carver A."/>
            <person name="Chen C."/>
            <person name="Cichocki N."/>
            <person name="Clum A."/>
            <person name="Culley D."/>
            <person name="Crous P.W."/>
            <person name="Fauchery L."/>
            <person name="Girlanda M."/>
            <person name="Hayes R.D."/>
            <person name="Keri Z."/>
            <person name="LaButti K."/>
            <person name="Lipzen A."/>
            <person name="Lombard V."/>
            <person name="Magnuson J."/>
            <person name="Maillard F."/>
            <person name="Murat C."/>
            <person name="Nolan M."/>
            <person name="Ohm R.A."/>
            <person name="Pangilinan J."/>
            <person name="Pereira M.F."/>
            <person name="Perotto S."/>
            <person name="Peter M."/>
            <person name="Pfister S."/>
            <person name="Riley R."/>
            <person name="Sitrit Y."/>
            <person name="Stielow J.B."/>
            <person name="Szollosi G."/>
            <person name="Zifcakova L."/>
            <person name="Stursova M."/>
            <person name="Spatafora J.W."/>
            <person name="Tedersoo L."/>
            <person name="Vaario L.M."/>
            <person name="Yamada A."/>
            <person name="Yan M."/>
            <person name="Wang P."/>
            <person name="Xu J."/>
            <person name="Bruns T."/>
            <person name="Baldrian P."/>
            <person name="Vilgalys R."/>
            <person name="Dunand C."/>
            <person name="Henrissat B."/>
            <person name="Grigoriev I.V."/>
            <person name="Hibbett D."/>
            <person name="Nagy L.G."/>
            <person name="Martin F.M."/>
        </authorList>
    </citation>
    <scope>NUCLEOTIDE SEQUENCE</scope>
    <source>
        <strain evidence="6">UH-Tt-Lm1</strain>
    </source>
</reference>
<dbReference type="GO" id="GO:0000077">
    <property type="term" value="P:DNA damage checkpoint signaling"/>
    <property type="evidence" value="ECO:0007669"/>
    <property type="project" value="TreeGrafter"/>
</dbReference>
<sequence length="464" mass="52095">MPRKRRRSGLDQKPHKTASGTSTPQGITPQRGGSKRVRSLPGSLRDIAHSDGTRVFARWPLCKHFYAGIVHSRSPFQSDLYVVRFGDDTECPVHISDLRQSELEEGDEVFVTGYNQSGRVTAIDRWDSEQYVRVRVDTGGELDVKANSIKIHESVIDKHWGDRLVHESSICTSLQAQGLNSSTSKSTAVNGTSTSKFLKRIGFVVTMKSQSPDDKHRTDIFDLIKDNGGKVIDDWATLFPFPSTLTERSWVARRADVRLKGPAIQTVFLLADEWNQKPKYLVALALGIPCVSTRWLLDCRKNRALIDWNDYLLAAGEYSHGLMSQRVNLRWGDKSQRLHDIYRDMHGSNSTLLGKSVLCIGLELFPPGKPKNLKRINSEDDKQNESTRKLPSIMLAMGADEVEAVCDLKHALREVTDYDLVLVKDVEEVEKFNAAGKVGRPPCVHIPWVKECLVAGRLLDIPEV</sequence>
<dbReference type="SMART" id="SM00292">
    <property type="entry name" value="BRCT"/>
    <property type="match status" value="1"/>
</dbReference>
<evidence type="ECO:0000256" key="4">
    <source>
        <dbReference type="SAM" id="MobiDB-lite"/>
    </source>
</evidence>
<dbReference type="EMBL" id="WIUZ02000002">
    <property type="protein sequence ID" value="KAF9791152.1"/>
    <property type="molecule type" value="Genomic_DNA"/>
</dbReference>
<dbReference type="GO" id="GO:0045944">
    <property type="term" value="P:positive regulation of transcription by RNA polymerase II"/>
    <property type="evidence" value="ECO:0007669"/>
    <property type="project" value="TreeGrafter"/>
</dbReference>
<dbReference type="PANTHER" id="PTHR15321:SF3">
    <property type="entry name" value="TP53-BINDING PROTEIN 1"/>
    <property type="match status" value="1"/>
</dbReference>
<dbReference type="InterPro" id="IPR047249">
    <property type="entry name" value="BRCT_p53bp1-like_rpt1"/>
</dbReference>